<feature type="domain" description="Protein kinase" evidence="13">
    <location>
        <begin position="6"/>
        <end position="268"/>
    </location>
</feature>
<evidence type="ECO:0000256" key="2">
    <source>
        <dbReference type="ARBA" id="ARBA00012513"/>
    </source>
</evidence>
<protein>
    <recommendedName>
        <fullName evidence="2">non-specific serine/threonine protein kinase</fullName>
        <ecNumber evidence="2">2.7.11.1</ecNumber>
    </recommendedName>
</protein>
<comment type="catalytic activity">
    <reaction evidence="8">
        <text>L-threonyl-[protein] + ATP = O-phospho-L-threonyl-[protein] + ADP + H(+)</text>
        <dbReference type="Rhea" id="RHEA:46608"/>
        <dbReference type="Rhea" id="RHEA-COMP:11060"/>
        <dbReference type="Rhea" id="RHEA-COMP:11605"/>
        <dbReference type="ChEBI" id="CHEBI:15378"/>
        <dbReference type="ChEBI" id="CHEBI:30013"/>
        <dbReference type="ChEBI" id="CHEBI:30616"/>
        <dbReference type="ChEBI" id="CHEBI:61977"/>
        <dbReference type="ChEBI" id="CHEBI:456216"/>
        <dbReference type="EC" id="2.7.11.1"/>
    </reaction>
</comment>
<keyword evidence="7 10" id="KW-0067">ATP-binding</keyword>
<dbReference type="Proteomes" id="UP000179807">
    <property type="component" value="Unassembled WGS sequence"/>
</dbReference>
<dbReference type="InterPro" id="IPR017441">
    <property type="entry name" value="Protein_kinase_ATP_BS"/>
</dbReference>
<dbReference type="PROSITE" id="PS00107">
    <property type="entry name" value="PROTEIN_KINASE_ATP"/>
    <property type="match status" value="1"/>
</dbReference>
<dbReference type="EC" id="2.7.11.1" evidence="2"/>
<dbReference type="RefSeq" id="XP_068360222.1">
    <property type="nucleotide sequence ID" value="XM_068492409.1"/>
</dbReference>
<keyword evidence="6 14" id="KW-0418">Kinase</keyword>
<comment type="caution">
    <text evidence="14">The sequence shown here is derived from an EMBL/GenBank/DDBJ whole genome shotgun (WGS) entry which is preliminary data.</text>
</comment>
<dbReference type="AlphaFoldDB" id="A0A1J4KBL9"/>
<evidence type="ECO:0000256" key="8">
    <source>
        <dbReference type="ARBA" id="ARBA00047899"/>
    </source>
</evidence>
<evidence type="ECO:0000256" key="6">
    <source>
        <dbReference type="ARBA" id="ARBA00022777"/>
    </source>
</evidence>
<dbReference type="Gene3D" id="1.10.510.10">
    <property type="entry name" value="Transferase(Phosphotransferase) domain 1"/>
    <property type="match status" value="1"/>
</dbReference>
<dbReference type="Pfam" id="PF00069">
    <property type="entry name" value="Pkinase"/>
    <property type="match status" value="1"/>
</dbReference>
<evidence type="ECO:0000259" key="13">
    <source>
        <dbReference type="PROSITE" id="PS50011"/>
    </source>
</evidence>
<dbReference type="OrthoDB" id="248923at2759"/>
<dbReference type="VEuPathDB" id="TrichDB:TRFO_05300"/>
<evidence type="ECO:0000256" key="9">
    <source>
        <dbReference type="ARBA" id="ARBA00048679"/>
    </source>
</evidence>
<dbReference type="EMBL" id="MLAK01000705">
    <property type="protein sequence ID" value="OHT07086.1"/>
    <property type="molecule type" value="Genomic_DNA"/>
</dbReference>
<dbReference type="InterPro" id="IPR000719">
    <property type="entry name" value="Prot_kinase_dom"/>
</dbReference>
<keyword evidence="3 11" id="KW-0723">Serine/threonine-protein kinase</keyword>
<dbReference type="InterPro" id="IPR008271">
    <property type="entry name" value="Ser/Thr_kinase_AS"/>
</dbReference>
<accession>A0A1J4KBL9</accession>
<dbReference type="GeneID" id="94827113"/>
<gene>
    <name evidence="14" type="ORF">TRFO_05300</name>
</gene>
<evidence type="ECO:0000256" key="7">
    <source>
        <dbReference type="ARBA" id="ARBA00022840"/>
    </source>
</evidence>
<dbReference type="PANTHER" id="PTHR44899:SF6">
    <property type="entry name" value="SERINE_THREONINE PROTEIN KINASE"/>
    <property type="match status" value="1"/>
</dbReference>
<evidence type="ECO:0000256" key="5">
    <source>
        <dbReference type="ARBA" id="ARBA00022741"/>
    </source>
</evidence>
<feature type="region of interest" description="Disordered" evidence="12">
    <location>
        <begin position="358"/>
        <end position="400"/>
    </location>
</feature>
<dbReference type="GO" id="GO:0005524">
    <property type="term" value="F:ATP binding"/>
    <property type="evidence" value="ECO:0007669"/>
    <property type="project" value="UniProtKB-UniRule"/>
</dbReference>
<organism evidence="14 15">
    <name type="scientific">Tritrichomonas foetus</name>
    <dbReference type="NCBI Taxonomy" id="1144522"/>
    <lineage>
        <taxon>Eukaryota</taxon>
        <taxon>Metamonada</taxon>
        <taxon>Parabasalia</taxon>
        <taxon>Tritrichomonadida</taxon>
        <taxon>Tritrichomonadidae</taxon>
        <taxon>Tritrichomonas</taxon>
    </lineage>
</organism>
<keyword evidence="4" id="KW-0808">Transferase</keyword>
<dbReference type="SMART" id="SM00220">
    <property type="entry name" value="S_TKc"/>
    <property type="match status" value="1"/>
</dbReference>
<dbReference type="PANTHER" id="PTHR44899">
    <property type="entry name" value="CAMK FAMILY PROTEIN KINASE"/>
    <property type="match status" value="1"/>
</dbReference>
<name>A0A1J4KBL9_9EUKA</name>
<keyword evidence="5 10" id="KW-0547">Nucleotide-binding</keyword>
<proteinExistence type="inferred from homology"/>
<evidence type="ECO:0000256" key="11">
    <source>
        <dbReference type="RuleBase" id="RU000304"/>
    </source>
</evidence>
<evidence type="ECO:0000256" key="1">
    <source>
        <dbReference type="ARBA" id="ARBA00010886"/>
    </source>
</evidence>
<feature type="compositionally biased region" description="Basic and acidic residues" evidence="12">
    <location>
        <begin position="377"/>
        <end position="389"/>
    </location>
</feature>
<evidence type="ECO:0000256" key="3">
    <source>
        <dbReference type="ARBA" id="ARBA00022527"/>
    </source>
</evidence>
<comment type="similarity">
    <text evidence="1">Belongs to the protein kinase superfamily. NEK Ser/Thr protein kinase family. NIMA subfamily.</text>
</comment>
<dbReference type="PROSITE" id="PS50011">
    <property type="entry name" value="PROTEIN_KINASE_DOM"/>
    <property type="match status" value="1"/>
</dbReference>
<feature type="binding site" evidence="10">
    <location>
        <position position="35"/>
    </location>
    <ligand>
        <name>ATP</name>
        <dbReference type="ChEBI" id="CHEBI:30616"/>
    </ligand>
</feature>
<evidence type="ECO:0000313" key="14">
    <source>
        <dbReference type="EMBL" id="OHT07086.1"/>
    </source>
</evidence>
<dbReference type="PROSITE" id="PS00108">
    <property type="entry name" value="PROTEIN_KINASE_ST"/>
    <property type="match status" value="1"/>
</dbReference>
<evidence type="ECO:0000256" key="4">
    <source>
        <dbReference type="ARBA" id="ARBA00022679"/>
    </source>
</evidence>
<comment type="catalytic activity">
    <reaction evidence="9">
        <text>L-seryl-[protein] + ATP = O-phospho-L-seryl-[protein] + ADP + H(+)</text>
        <dbReference type="Rhea" id="RHEA:17989"/>
        <dbReference type="Rhea" id="RHEA-COMP:9863"/>
        <dbReference type="Rhea" id="RHEA-COMP:11604"/>
        <dbReference type="ChEBI" id="CHEBI:15378"/>
        <dbReference type="ChEBI" id="CHEBI:29999"/>
        <dbReference type="ChEBI" id="CHEBI:30616"/>
        <dbReference type="ChEBI" id="CHEBI:83421"/>
        <dbReference type="ChEBI" id="CHEBI:456216"/>
        <dbReference type="EC" id="2.7.11.1"/>
    </reaction>
</comment>
<dbReference type="GO" id="GO:0004674">
    <property type="term" value="F:protein serine/threonine kinase activity"/>
    <property type="evidence" value="ECO:0007669"/>
    <property type="project" value="UniProtKB-KW"/>
</dbReference>
<evidence type="ECO:0000256" key="12">
    <source>
        <dbReference type="SAM" id="MobiDB-lite"/>
    </source>
</evidence>
<reference evidence="14" key="1">
    <citation type="submission" date="2016-10" db="EMBL/GenBank/DDBJ databases">
        <authorList>
            <person name="Benchimol M."/>
            <person name="Almeida L.G."/>
            <person name="Vasconcelos A.T."/>
            <person name="Perreira-Neves A."/>
            <person name="Rosa I.A."/>
            <person name="Tasca T."/>
            <person name="Bogo M.R."/>
            <person name="de Souza W."/>
        </authorList>
    </citation>
    <scope>NUCLEOTIDE SEQUENCE [LARGE SCALE GENOMIC DNA]</scope>
    <source>
        <strain evidence="14">K</strain>
    </source>
</reference>
<sequence length="437" mass="49902">MNLPGFVEERVLGKGSYGKVYKAKRLSDGKSYAVKVINLRQLNHREIEDSVNEIRLMASFTSPYIITFYQAFCDEKRLCIVTEYSRLGDLAHLIERRKRKNNPLQERDIWRFLIQLLEGLKVLHQAGVVHRDIKSANVLLSAPDLLKIGDLGISTVLHTYKHPLARTQIGTPLYLAPEVWKRRAYDHKCDVWSLGVLLYEMMTFNFPFLGRTDRELSQKVCSGYFVVPRGYSGDLVSILRRLLQVNPNDRPTVVELLDLKCVRDRANLVNREILASEGMLEPSTSAGCLLSTIKVPCNMKNVNLPRPMYGKRAADIIKPLDQRMHLKQGAPVRKDLTQVSSPELKVICDRDWWSPNKLPMLPNDNEQESSSESSDNSDTHQKAYVEPKSARPANPKPVGMLNFKIKQPQANLQNNRNRARVRVAGGGNPRFKKYIYH</sequence>
<evidence type="ECO:0000256" key="10">
    <source>
        <dbReference type="PROSITE-ProRule" id="PRU10141"/>
    </source>
</evidence>
<dbReference type="InterPro" id="IPR011009">
    <property type="entry name" value="Kinase-like_dom_sf"/>
</dbReference>
<keyword evidence="15" id="KW-1185">Reference proteome</keyword>
<dbReference type="InterPro" id="IPR051131">
    <property type="entry name" value="NEK_Ser/Thr_kinase_NIMA"/>
</dbReference>
<evidence type="ECO:0000313" key="15">
    <source>
        <dbReference type="Proteomes" id="UP000179807"/>
    </source>
</evidence>
<dbReference type="SUPFAM" id="SSF56112">
    <property type="entry name" value="Protein kinase-like (PK-like)"/>
    <property type="match status" value="1"/>
</dbReference>
<dbReference type="FunFam" id="3.30.200.20:FF:000097">
    <property type="entry name" value="Probable serine/threonine-protein kinase nek1"/>
    <property type="match status" value="1"/>
</dbReference>